<keyword evidence="5" id="KW-0732">Signal</keyword>
<reference evidence="7" key="1">
    <citation type="submission" date="2017-01" db="EMBL/GenBank/DDBJ databases">
        <authorList>
            <person name="Varghese N."/>
            <person name="Submissions S."/>
        </authorList>
    </citation>
    <scope>NUCLEOTIDE SEQUENCE [LARGE SCALE GENOMIC DNA]</scope>
    <source>
        <strain evidence="7">DSM 21054</strain>
    </source>
</reference>
<dbReference type="PANTHER" id="PTHR31339">
    <property type="entry name" value="PECTIN LYASE-RELATED"/>
    <property type="match status" value="1"/>
</dbReference>
<sequence length="503" mass="54840">MKKTVLCLLLAGCIPALYAQKDFNILKYGAVSGLSNSNTTAIQKAIDAAAQKGGRVVVPAGNYVTGPLMLKSNVELHLQKDAVLAGSEKRLDYGEGKMSLVVCMGQKNVSVTGKGVIDGHGREIVENALMLLNEGKLEDDPEWLVKRPTERNRPSVLFFKQCTNVKVTGITLKNAASWVQNYKECTQVFIDSITVQSTAYWNNDGIDIVDSKKVKISNSYFNAADDAICLKSEITEGVCEDVVVENCIARSSANGFKIGTGSLGGFRNITVKNLTVFDTYRSAVALETVDGAFLENVTVSNVNARNTGNAIFIRLGHRNKDNRYSTLQHVLIENVKAEIPLRKPDMGYPVEGPLPKVPPHNLLPSSIAGLPGHTIKDVQLKNIEIIYGGGSSREKAEVKMDSLGSITENPAGYPEFTMFGELPAWGFYVRHAENIIMNNCTVKLKQDDFRPAIVFDDVKGLVLEKINIPATATLPALIFKQVQGLERTQVVLPADNKAVLTIQ</sequence>
<keyword evidence="7" id="KW-1185">Reference proteome</keyword>
<evidence type="ECO:0000313" key="6">
    <source>
        <dbReference type="EMBL" id="SIT34425.1"/>
    </source>
</evidence>
<evidence type="ECO:0000256" key="1">
    <source>
        <dbReference type="ARBA" id="ARBA00008834"/>
    </source>
</evidence>
<accession>A0A173MGN0</accession>
<dbReference type="SUPFAM" id="SSF51126">
    <property type="entry name" value="Pectin lyase-like"/>
    <property type="match status" value="1"/>
</dbReference>
<protein>
    <submittedName>
        <fullName evidence="6">Glycosyl hydrolases family 28</fullName>
    </submittedName>
</protein>
<feature type="chain" id="PRO_5030022925" evidence="5">
    <location>
        <begin position="19"/>
        <end position="503"/>
    </location>
</feature>
<dbReference type="EMBL" id="FTOR01000016">
    <property type="protein sequence ID" value="SIT34425.1"/>
    <property type="molecule type" value="Genomic_DNA"/>
</dbReference>
<dbReference type="Gene3D" id="2.160.20.10">
    <property type="entry name" value="Single-stranded right-handed beta-helix, Pectin lyase-like"/>
    <property type="match status" value="1"/>
</dbReference>
<dbReference type="GO" id="GO:0005975">
    <property type="term" value="P:carbohydrate metabolic process"/>
    <property type="evidence" value="ECO:0007669"/>
    <property type="project" value="InterPro"/>
</dbReference>
<dbReference type="InterPro" id="IPR000743">
    <property type="entry name" value="Glyco_hydro_28"/>
</dbReference>
<dbReference type="STRING" id="477680.SAMN05421788_11651"/>
<dbReference type="InterPro" id="IPR051801">
    <property type="entry name" value="GH28_Enzymes"/>
</dbReference>
<dbReference type="OrthoDB" id="9795222at2"/>
<dbReference type="Pfam" id="PF00295">
    <property type="entry name" value="Glyco_hydro_28"/>
    <property type="match status" value="1"/>
</dbReference>
<dbReference type="RefSeq" id="WP_076382719.1">
    <property type="nucleotide sequence ID" value="NZ_AP017422.1"/>
</dbReference>
<comment type="similarity">
    <text evidence="1 4">Belongs to the glycosyl hydrolase 28 family.</text>
</comment>
<proteinExistence type="inferred from homology"/>
<dbReference type="InterPro" id="IPR012334">
    <property type="entry name" value="Pectin_lyas_fold"/>
</dbReference>
<dbReference type="InterPro" id="IPR006626">
    <property type="entry name" value="PbH1"/>
</dbReference>
<evidence type="ECO:0000313" key="7">
    <source>
        <dbReference type="Proteomes" id="UP000186917"/>
    </source>
</evidence>
<dbReference type="SMART" id="SM00710">
    <property type="entry name" value="PbH1"/>
    <property type="match status" value="5"/>
</dbReference>
<keyword evidence="3 4" id="KW-0326">Glycosidase</keyword>
<dbReference type="KEGG" id="fln:FLA_2765"/>
<dbReference type="PANTHER" id="PTHR31339:SF9">
    <property type="entry name" value="PLASMIN AND FIBRONECTIN-BINDING PROTEIN A"/>
    <property type="match status" value="1"/>
</dbReference>
<evidence type="ECO:0000256" key="5">
    <source>
        <dbReference type="SAM" id="SignalP"/>
    </source>
</evidence>
<evidence type="ECO:0000256" key="4">
    <source>
        <dbReference type="RuleBase" id="RU361169"/>
    </source>
</evidence>
<keyword evidence="2 4" id="KW-0378">Hydrolase</keyword>
<dbReference type="InterPro" id="IPR011050">
    <property type="entry name" value="Pectin_lyase_fold/virulence"/>
</dbReference>
<dbReference type="GO" id="GO:0004650">
    <property type="term" value="F:polygalacturonase activity"/>
    <property type="evidence" value="ECO:0007669"/>
    <property type="project" value="InterPro"/>
</dbReference>
<dbReference type="AlphaFoldDB" id="A0A173MGN0"/>
<dbReference type="Proteomes" id="UP000186917">
    <property type="component" value="Unassembled WGS sequence"/>
</dbReference>
<organism evidence="6 7">
    <name type="scientific">Filimonas lacunae</name>
    <dbReference type="NCBI Taxonomy" id="477680"/>
    <lineage>
        <taxon>Bacteria</taxon>
        <taxon>Pseudomonadati</taxon>
        <taxon>Bacteroidota</taxon>
        <taxon>Chitinophagia</taxon>
        <taxon>Chitinophagales</taxon>
        <taxon>Chitinophagaceae</taxon>
        <taxon>Filimonas</taxon>
    </lineage>
</organism>
<evidence type="ECO:0000256" key="2">
    <source>
        <dbReference type="ARBA" id="ARBA00022801"/>
    </source>
</evidence>
<evidence type="ECO:0000256" key="3">
    <source>
        <dbReference type="ARBA" id="ARBA00023295"/>
    </source>
</evidence>
<name>A0A173MGN0_9BACT</name>
<gene>
    <name evidence="6" type="ORF">SAMN05421788_11651</name>
</gene>
<feature type="signal peptide" evidence="5">
    <location>
        <begin position="1"/>
        <end position="18"/>
    </location>
</feature>